<evidence type="ECO:0000313" key="1">
    <source>
        <dbReference type="EMBL" id="ALO27633.1"/>
    </source>
</evidence>
<gene>
    <name evidence="1" type="ORF">LBBP_03441</name>
</gene>
<dbReference type="AlphaFoldDB" id="A0A0S2IVF4"/>
<name>A0A0S2IVF4_LEPBO</name>
<sequence>MFVTKAEEKISEKTYIIIVFSRLVSSSENELSVIDFAGFAAHTNT</sequence>
<dbReference type="EMBL" id="CP012029">
    <property type="protein sequence ID" value="ALO27633.1"/>
    <property type="molecule type" value="Genomic_DNA"/>
</dbReference>
<evidence type="ECO:0000313" key="2">
    <source>
        <dbReference type="Proteomes" id="UP000058857"/>
    </source>
</evidence>
<dbReference type="Proteomes" id="UP000058857">
    <property type="component" value="Chromosome 1"/>
</dbReference>
<accession>A0A0S2IVF4</accession>
<dbReference type="PATRIC" id="fig|280505.15.peg.3355"/>
<reference evidence="1 2" key="1">
    <citation type="journal article" date="2015" name="PLoS Negl. Trop. Dis.">
        <title>Distribution of Plasmids in Distinct Leptospira Pathogenic Species.</title>
        <authorList>
            <person name="Wang Y."/>
            <person name="Zhuang X."/>
            <person name="Zhong Y."/>
            <person name="Zhang C."/>
            <person name="Zhang Y."/>
            <person name="Zeng L."/>
            <person name="Zhu Y."/>
            <person name="He P."/>
            <person name="Dong K."/>
            <person name="Pal U."/>
            <person name="Guo X."/>
            <person name="Qin J."/>
        </authorList>
    </citation>
    <scope>NUCLEOTIDE SEQUENCE [LARGE SCALE GENOMIC DNA]</scope>
    <source>
        <strain evidence="1 2">56604</strain>
    </source>
</reference>
<proteinExistence type="predicted"/>
<protein>
    <submittedName>
        <fullName evidence="1">Uncharacterized protein</fullName>
    </submittedName>
</protein>
<organism evidence="1">
    <name type="scientific">Leptospira borgpetersenii serovar Ballum</name>
    <dbReference type="NCBI Taxonomy" id="280505"/>
    <lineage>
        <taxon>Bacteria</taxon>
        <taxon>Pseudomonadati</taxon>
        <taxon>Spirochaetota</taxon>
        <taxon>Spirochaetia</taxon>
        <taxon>Leptospirales</taxon>
        <taxon>Leptospiraceae</taxon>
        <taxon>Leptospira</taxon>
    </lineage>
</organism>